<dbReference type="EC" id="4.2.1.17" evidence="1"/>
<dbReference type="AlphaFoldDB" id="A0YB99"/>
<protein>
    <submittedName>
        <fullName evidence="1">Enoyl-CoA hydratase</fullName>
        <ecNumber evidence="1">4.2.1.17</ecNumber>
    </submittedName>
</protein>
<sequence>MWVLFKKKVSAQIKQCYHIAYLAFLRPTQTMPVAMTQADINEVNAAFAQAAADSRAVGFYTEAPFFISQFQN</sequence>
<dbReference type="Proteomes" id="UP000004931">
    <property type="component" value="Unassembled WGS sequence"/>
</dbReference>
<dbReference type="EMBL" id="AAVT01000002">
    <property type="protein sequence ID" value="EAW31829.1"/>
    <property type="molecule type" value="Genomic_DNA"/>
</dbReference>
<reference evidence="1 2" key="1">
    <citation type="journal article" date="2010" name="J. Bacteriol.">
        <title>Genome sequence of the oligotrophic marine Gammaproteobacterium HTCC2143, isolated from the Oregon Coast.</title>
        <authorList>
            <person name="Oh H.M."/>
            <person name="Kang I."/>
            <person name="Ferriera S."/>
            <person name="Giovannoni S.J."/>
            <person name="Cho J.C."/>
        </authorList>
    </citation>
    <scope>NUCLEOTIDE SEQUENCE [LARGE SCALE GENOMIC DNA]</scope>
    <source>
        <strain evidence="1 2">HTCC2143</strain>
    </source>
</reference>
<comment type="caution">
    <text evidence="1">The sequence shown here is derived from an EMBL/GenBank/DDBJ whole genome shotgun (WGS) entry which is preliminary data.</text>
</comment>
<gene>
    <name evidence="1" type="ORF">GP2143_05245</name>
</gene>
<dbReference type="GO" id="GO:0004300">
    <property type="term" value="F:enoyl-CoA hydratase activity"/>
    <property type="evidence" value="ECO:0007669"/>
    <property type="project" value="UniProtKB-EC"/>
</dbReference>
<proteinExistence type="predicted"/>
<dbReference type="STRING" id="247633.GP2143_05245"/>
<organism evidence="1 2">
    <name type="scientific">marine gamma proteobacterium HTCC2143</name>
    <dbReference type="NCBI Taxonomy" id="247633"/>
    <lineage>
        <taxon>Bacteria</taxon>
        <taxon>Pseudomonadati</taxon>
        <taxon>Pseudomonadota</taxon>
        <taxon>Gammaproteobacteria</taxon>
        <taxon>Cellvibrionales</taxon>
        <taxon>Spongiibacteraceae</taxon>
        <taxon>BD1-7 clade</taxon>
    </lineage>
</organism>
<keyword evidence="2" id="KW-1185">Reference proteome</keyword>
<name>A0YB99_9GAMM</name>
<evidence type="ECO:0000313" key="2">
    <source>
        <dbReference type="Proteomes" id="UP000004931"/>
    </source>
</evidence>
<evidence type="ECO:0000313" key="1">
    <source>
        <dbReference type="EMBL" id="EAW31829.1"/>
    </source>
</evidence>
<accession>A0YB99</accession>
<keyword evidence="1" id="KW-0456">Lyase</keyword>